<dbReference type="GO" id="GO:0016491">
    <property type="term" value="F:oxidoreductase activity"/>
    <property type="evidence" value="ECO:0007669"/>
    <property type="project" value="UniProtKB-KW"/>
</dbReference>
<evidence type="ECO:0000256" key="1">
    <source>
        <dbReference type="ARBA" id="ARBA00006484"/>
    </source>
</evidence>
<dbReference type="AlphaFoldDB" id="G7H5U9"/>
<dbReference type="NCBIfam" id="NF005559">
    <property type="entry name" value="PRK07231.1"/>
    <property type="match status" value="1"/>
</dbReference>
<keyword evidence="4" id="KW-1185">Reference proteome</keyword>
<evidence type="ECO:0000313" key="3">
    <source>
        <dbReference type="EMBL" id="GAB11224.1"/>
    </source>
</evidence>
<gene>
    <name evidence="3" type="ORF">GOARA_065_00170</name>
</gene>
<dbReference type="PRINTS" id="PR00081">
    <property type="entry name" value="GDHRDH"/>
</dbReference>
<dbReference type="FunFam" id="3.40.50.720:FF:000084">
    <property type="entry name" value="Short-chain dehydrogenase reductase"/>
    <property type="match status" value="1"/>
</dbReference>
<comment type="similarity">
    <text evidence="1">Belongs to the short-chain dehydrogenases/reductases (SDR) family.</text>
</comment>
<dbReference type="Pfam" id="PF13561">
    <property type="entry name" value="adh_short_C2"/>
    <property type="match status" value="1"/>
</dbReference>
<protein>
    <submittedName>
        <fullName evidence="3">Putative oxidoreductase</fullName>
    </submittedName>
</protein>
<dbReference type="STRING" id="1073574.GOARA_065_00170"/>
<evidence type="ECO:0000313" key="4">
    <source>
        <dbReference type="Proteomes" id="UP000035088"/>
    </source>
</evidence>
<accession>G7H5U9</accession>
<proteinExistence type="inferred from homology"/>
<organism evidence="3 4">
    <name type="scientific">Gordonia araii NBRC 100433</name>
    <dbReference type="NCBI Taxonomy" id="1073574"/>
    <lineage>
        <taxon>Bacteria</taxon>
        <taxon>Bacillati</taxon>
        <taxon>Actinomycetota</taxon>
        <taxon>Actinomycetes</taxon>
        <taxon>Mycobacteriales</taxon>
        <taxon>Gordoniaceae</taxon>
        <taxon>Gordonia</taxon>
    </lineage>
</organism>
<dbReference type="InterPro" id="IPR002347">
    <property type="entry name" value="SDR_fam"/>
</dbReference>
<dbReference type="PANTHER" id="PTHR43639:SF1">
    <property type="entry name" value="SHORT-CHAIN DEHYDROGENASE_REDUCTASE FAMILY PROTEIN"/>
    <property type="match status" value="1"/>
</dbReference>
<dbReference type="CDD" id="cd05233">
    <property type="entry name" value="SDR_c"/>
    <property type="match status" value="1"/>
</dbReference>
<name>G7H5U9_9ACTN</name>
<comment type="caution">
    <text evidence="3">The sequence shown here is derived from an EMBL/GenBank/DDBJ whole genome shotgun (WGS) entry which is preliminary data.</text>
</comment>
<sequence>MFTGLVILDLFRLDDKAAIVTGAGRGLGAAIALGFAEAGADVVISARNTDELESVAEAVRATGRKAAVVPADLSTAEPNLLVDAAVAEFGRLDILVNNVGGAMPKPLLDTRGKDLDRAFNFNVTVAHEILVAAVPHLLNNEDGGSVINITSAVGRLPGRGFGVYGTVKAALAHYTRLAALDLNPRIRVNAIAPGAILTSALEVVAADDTMRGAIEDLTPLQRLGKPEDIAATALFLASDAGAYLTGKVLEVDGGLLVPNFELPVPDL</sequence>
<reference evidence="3 4" key="1">
    <citation type="submission" date="2011-11" db="EMBL/GenBank/DDBJ databases">
        <title>Whole genome shotgun sequence of Gordonia araii NBRC 100433.</title>
        <authorList>
            <person name="Yoshida Y."/>
            <person name="Hosoyama A."/>
            <person name="Tsuchikane K."/>
            <person name="Katsumata H."/>
            <person name="Yamazaki S."/>
            <person name="Fujita N."/>
        </authorList>
    </citation>
    <scope>NUCLEOTIDE SEQUENCE [LARGE SCALE GENOMIC DNA]</scope>
    <source>
        <strain evidence="3 4">NBRC 100433</strain>
    </source>
</reference>
<dbReference type="Gene3D" id="3.40.50.720">
    <property type="entry name" value="NAD(P)-binding Rossmann-like Domain"/>
    <property type="match status" value="1"/>
</dbReference>
<keyword evidence="2" id="KW-0560">Oxidoreductase</keyword>
<dbReference type="PANTHER" id="PTHR43639">
    <property type="entry name" value="OXIDOREDUCTASE, SHORT-CHAIN DEHYDROGENASE/REDUCTASE FAMILY (AFU_ORTHOLOGUE AFUA_5G02870)"/>
    <property type="match status" value="1"/>
</dbReference>
<dbReference type="SUPFAM" id="SSF51735">
    <property type="entry name" value="NAD(P)-binding Rossmann-fold domains"/>
    <property type="match status" value="1"/>
</dbReference>
<dbReference type="PRINTS" id="PR00080">
    <property type="entry name" value="SDRFAMILY"/>
</dbReference>
<dbReference type="InterPro" id="IPR036291">
    <property type="entry name" value="NAD(P)-bd_dom_sf"/>
</dbReference>
<evidence type="ECO:0000256" key="2">
    <source>
        <dbReference type="ARBA" id="ARBA00023002"/>
    </source>
</evidence>
<dbReference type="Proteomes" id="UP000035088">
    <property type="component" value="Unassembled WGS sequence"/>
</dbReference>
<dbReference type="NCBIfam" id="NF005873">
    <property type="entry name" value="PRK07814.1"/>
    <property type="match status" value="1"/>
</dbReference>
<dbReference type="EMBL" id="BAEE01000065">
    <property type="protein sequence ID" value="GAB11224.1"/>
    <property type="molecule type" value="Genomic_DNA"/>
</dbReference>